<dbReference type="AlphaFoldDB" id="A0AAW2HJN4"/>
<gene>
    <name evidence="2" type="ORF">PYX00_007355</name>
</gene>
<dbReference type="PROSITE" id="PS51221">
    <property type="entry name" value="TTL"/>
    <property type="match status" value="1"/>
</dbReference>
<evidence type="ECO:0000313" key="2">
    <source>
        <dbReference type="EMBL" id="KAL0269718.1"/>
    </source>
</evidence>
<dbReference type="InterPro" id="IPR004344">
    <property type="entry name" value="TTL/TTLL_fam"/>
</dbReference>
<proteinExistence type="predicted"/>
<dbReference type="GO" id="GO:0005737">
    <property type="term" value="C:cytoplasm"/>
    <property type="evidence" value="ECO:0007669"/>
    <property type="project" value="TreeGrafter"/>
</dbReference>
<organism evidence="2">
    <name type="scientific">Menopon gallinae</name>
    <name type="common">poultry shaft louse</name>
    <dbReference type="NCBI Taxonomy" id="328185"/>
    <lineage>
        <taxon>Eukaryota</taxon>
        <taxon>Metazoa</taxon>
        <taxon>Ecdysozoa</taxon>
        <taxon>Arthropoda</taxon>
        <taxon>Hexapoda</taxon>
        <taxon>Insecta</taxon>
        <taxon>Pterygota</taxon>
        <taxon>Neoptera</taxon>
        <taxon>Paraneoptera</taxon>
        <taxon>Psocodea</taxon>
        <taxon>Troctomorpha</taxon>
        <taxon>Phthiraptera</taxon>
        <taxon>Amblycera</taxon>
        <taxon>Menoponidae</taxon>
        <taxon>Menopon</taxon>
    </lineage>
</organism>
<dbReference type="PANTHER" id="PTHR46088">
    <property type="entry name" value="TUBULIN--TYROSINE LIGASE-LIKE PROTEIN 12"/>
    <property type="match status" value="1"/>
</dbReference>
<dbReference type="PANTHER" id="PTHR46088:SF1">
    <property type="entry name" value="TUBULIN--TYROSINE LIGASE-LIKE PROTEIN 12"/>
    <property type="match status" value="1"/>
</dbReference>
<protein>
    <recommendedName>
        <fullName evidence="1">Tubulin--tyrosine ligase-like protein 12 SET-like domain-containing protein</fullName>
    </recommendedName>
</protein>
<dbReference type="Gene3D" id="3.30.470.20">
    <property type="entry name" value="ATP-grasp fold, B domain"/>
    <property type="match status" value="1"/>
</dbReference>
<name>A0AAW2HJN4_9NEOP</name>
<sequence>MEEKDGLVEYNIFMTRHKLQLERSSVPEKFWFTLHKKLEKGIFDAGESFAIYKIDYEDNKLESDPLYTVLVSKEDGIRCDDREQIYLVDHAWTYSYNNAVENLTQIPGLLTRMCNLMGVADELPDEEKVEKVCDEMWKYNQTYSYGFGDAENRVPIWYIMDEFGSAIQHSINPNFRAVPFYYWRDQISYTLLFPIKDLEVNEKVTRNYLEGSLTSDELTNKAFLIPWEPISLTHVDFTQADVDGNFHLHGHTEETLPETDDVQNAQQQGPLKVYSEYSVLIENLTDPNFQIVTNEDDADILWLNEHFKKYKELNETHPEKFINQFPYEHVLTVKDLLSNICRRKRGGDAQCFRDDPPWCPVTFNLNKNIEKFVSYYQNREKSGLDNHWICKPWNLARGLDIVVTKNLNCILRLPSTGPKIAQKYVERPVLFMRPDVGWVKFDIRYVVLLKSVKPIRMYAYKNFFLRFANKPFEMTELWDDQKHFTVMNYNENAVLYKMLCSDFVVEFNGQNPETSWNAIEKEIFHALKEIAEAATMKPPPCGIGHYSKSRAIYAVDLILAWETAEDGSERIQPKILEFNWNPDCKRACEYYPTFFNDVFLNLFKDVENEDLFQEL</sequence>
<dbReference type="InterPro" id="IPR027749">
    <property type="entry name" value="TTLL12"/>
</dbReference>
<dbReference type="EMBL" id="JARGDH010000004">
    <property type="protein sequence ID" value="KAL0269718.1"/>
    <property type="molecule type" value="Genomic_DNA"/>
</dbReference>
<comment type="caution">
    <text evidence="2">The sequence shown here is derived from an EMBL/GenBank/DDBJ whole genome shotgun (WGS) entry which is preliminary data.</text>
</comment>
<accession>A0AAW2HJN4</accession>
<dbReference type="Pfam" id="PF25556">
    <property type="entry name" value="SET_TTL"/>
    <property type="match status" value="1"/>
</dbReference>
<reference evidence="2" key="1">
    <citation type="journal article" date="2024" name="Gigascience">
        <title>Chromosome-level genome of the poultry shaft louse Menopon gallinae provides insight into the host-switching and adaptive evolution of parasitic lice.</title>
        <authorList>
            <person name="Xu Y."/>
            <person name="Ma L."/>
            <person name="Liu S."/>
            <person name="Liang Y."/>
            <person name="Liu Q."/>
            <person name="He Z."/>
            <person name="Tian L."/>
            <person name="Duan Y."/>
            <person name="Cai W."/>
            <person name="Li H."/>
            <person name="Song F."/>
        </authorList>
    </citation>
    <scope>NUCLEOTIDE SEQUENCE</scope>
    <source>
        <strain evidence="2">Cailab_2023a</strain>
    </source>
</reference>
<dbReference type="Pfam" id="PF03133">
    <property type="entry name" value="TTL"/>
    <property type="match status" value="1"/>
</dbReference>
<dbReference type="InterPro" id="IPR057954">
    <property type="entry name" value="SET_TTL12"/>
</dbReference>
<feature type="domain" description="Tubulin--tyrosine ligase-like protein 12 SET-like" evidence="1">
    <location>
        <begin position="63"/>
        <end position="229"/>
    </location>
</feature>
<dbReference type="EMBL" id="JARGDH010000004">
    <property type="protein sequence ID" value="KAL0269717.1"/>
    <property type="molecule type" value="Genomic_DNA"/>
</dbReference>
<dbReference type="SUPFAM" id="SSF56059">
    <property type="entry name" value="Glutathione synthetase ATP-binding domain-like"/>
    <property type="match status" value="1"/>
</dbReference>
<evidence type="ECO:0000259" key="1">
    <source>
        <dbReference type="Pfam" id="PF25556"/>
    </source>
</evidence>